<reference evidence="3 4" key="1">
    <citation type="submission" date="2014-11" db="EMBL/GenBank/DDBJ databases">
        <authorList>
            <person name="Zhu J."/>
            <person name="Qi W."/>
            <person name="Song R."/>
        </authorList>
    </citation>
    <scope>NUCLEOTIDE SEQUENCE [LARGE SCALE GENOMIC DNA]</scope>
</reference>
<dbReference type="InParanoid" id="A0A0G4ESX2"/>
<keyword evidence="4" id="KW-1185">Reference proteome</keyword>
<dbReference type="AlphaFoldDB" id="A0A0G4ESX2"/>
<keyword evidence="2" id="KW-1133">Transmembrane helix</keyword>
<evidence type="ECO:0000313" key="3">
    <source>
        <dbReference type="EMBL" id="CEM00921.1"/>
    </source>
</evidence>
<evidence type="ECO:0000256" key="1">
    <source>
        <dbReference type="SAM" id="MobiDB-lite"/>
    </source>
</evidence>
<dbReference type="VEuPathDB" id="CryptoDB:Vbra_8062"/>
<dbReference type="Proteomes" id="UP000041254">
    <property type="component" value="Unassembled WGS sequence"/>
</dbReference>
<sequence length="157" mass="17367">MPQLYWRSGLSDRGDVPSTATPWTTRGDEVPLRKRFPRDVKWEQPIEHLKHRLLQTLLPSSQPSHFDDVHALEGCLSVKILEEAGADIQHTRLSQVVANRFSSRLTDNAAAKADIAILCVYGSAVFLAITHLVLLATDVSCFDDMEAEVSESVASSP</sequence>
<dbReference type="EMBL" id="CDMY01000302">
    <property type="protein sequence ID" value="CEM00921.1"/>
    <property type="molecule type" value="Genomic_DNA"/>
</dbReference>
<name>A0A0G4ESX2_VITBC</name>
<keyword evidence="2" id="KW-0472">Membrane</keyword>
<feature type="region of interest" description="Disordered" evidence="1">
    <location>
        <begin position="1"/>
        <end position="26"/>
    </location>
</feature>
<feature type="transmembrane region" description="Helical" evidence="2">
    <location>
        <begin position="115"/>
        <end position="136"/>
    </location>
</feature>
<keyword evidence="2" id="KW-0812">Transmembrane</keyword>
<evidence type="ECO:0000256" key="2">
    <source>
        <dbReference type="SAM" id="Phobius"/>
    </source>
</evidence>
<proteinExistence type="predicted"/>
<protein>
    <submittedName>
        <fullName evidence="3">Uncharacterized protein</fullName>
    </submittedName>
</protein>
<accession>A0A0G4ESX2</accession>
<organism evidence="3 4">
    <name type="scientific">Vitrella brassicaformis (strain CCMP3155)</name>
    <dbReference type="NCBI Taxonomy" id="1169540"/>
    <lineage>
        <taxon>Eukaryota</taxon>
        <taxon>Sar</taxon>
        <taxon>Alveolata</taxon>
        <taxon>Colpodellida</taxon>
        <taxon>Vitrellaceae</taxon>
        <taxon>Vitrella</taxon>
    </lineage>
</organism>
<gene>
    <name evidence="3" type="ORF">Vbra_8062</name>
</gene>
<evidence type="ECO:0000313" key="4">
    <source>
        <dbReference type="Proteomes" id="UP000041254"/>
    </source>
</evidence>